<dbReference type="InterPro" id="IPR004838">
    <property type="entry name" value="NHTrfase_class1_PyrdxlP-BS"/>
</dbReference>
<protein>
    <recommendedName>
        <fullName evidence="4">Aminotransferase</fullName>
        <ecNumber evidence="4">2.6.1.-</ecNumber>
    </recommendedName>
</protein>
<dbReference type="Gene3D" id="3.40.640.10">
    <property type="entry name" value="Type I PLP-dependent aspartate aminotransferase-like (Major domain)"/>
    <property type="match status" value="1"/>
</dbReference>
<feature type="domain" description="Aminotransferase class I/classII large" evidence="5">
    <location>
        <begin position="32"/>
        <end position="379"/>
    </location>
</feature>
<dbReference type="CDD" id="cd00609">
    <property type="entry name" value="AAT_like"/>
    <property type="match status" value="1"/>
</dbReference>
<evidence type="ECO:0000256" key="4">
    <source>
        <dbReference type="RuleBase" id="RU000481"/>
    </source>
</evidence>
<keyword evidence="3 4" id="KW-0808">Transferase</keyword>
<dbReference type="EC" id="2.6.1.-" evidence="4"/>
<evidence type="ECO:0000313" key="7">
    <source>
        <dbReference type="Proteomes" id="UP001579974"/>
    </source>
</evidence>
<evidence type="ECO:0000256" key="1">
    <source>
        <dbReference type="ARBA" id="ARBA00001933"/>
    </source>
</evidence>
<accession>A0ABV5AL40</accession>
<dbReference type="PANTHER" id="PTHR42832">
    <property type="entry name" value="AMINO ACID AMINOTRANSFERASE"/>
    <property type="match status" value="1"/>
</dbReference>
<dbReference type="Pfam" id="PF00155">
    <property type="entry name" value="Aminotran_1_2"/>
    <property type="match status" value="1"/>
</dbReference>
<evidence type="ECO:0000259" key="5">
    <source>
        <dbReference type="Pfam" id="PF00155"/>
    </source>
</evidence>
<dbReference type="InterPro" id="IPR015421">
    <property type="entry name" value="PyrdxlP-dep_Trfase_major"/>
</dbReference>
<dbReference type="GO" id="GO:0008483">
    <property type="term" value="F:transaminase activity"/>
    <property type="evidence" value="ECO:0007669"/>
    <property type="project" value="UniProtKB-KW"/>
</dbReference>
<dbReference type="PROSITE" id="PS00105">
    <property type="entry name" value="AA_TRANSFER_CLASS_1"/>
    <property type="match status" value="1"/>
</dbReference>
<dbReference type="InterPro" id="IPR050881">
    <property type="entry name" value="LL-DAP_aminotransferase"/>
</dbReference>
<dbReference type="Gene3D" id="3.90.1150.10">
    <property type="entry name" value="Aspartate Aminotransferase, domain 1"/>
    <property type="match status" value="1"/>
</dbReference>
<dbReference type="Proteomes" id="UP001579974">
    <property type="component" value="Unassembled WGS sequence"/>
</dbReference>
<name>A0ABV5AL40_9BACL</name>
<proteinExistence type="inferred from homology"/>
<reference evidence="6 7" key="1">
    <citation type="journal article" date="2024" name="Int. J. Mol. Sci.">
        <title>Exploration of Alicyclobacillus spp. Genome in Search of Antibiotic Resistance.</title>
        <authorList>
            <person name="Bucka-Kolendo J."/>
            <person name="Kiousi D.E."/>
            <person name="Dekowska A."/>
            <person name="Mikolajczuk-Szczyrba A."/>
            <person name="Karadedos D.M."/>
            <person name="Michael P."/>
            <person name="Galanis A."/>
            <person name="Sokolowska B."/>
        </authorList>
    </citation>
    <scope>NUCLEOTIDE SEQUENCE [LARGE SCALE GENOMIC DNA]</scope>
    <source>
        <strain evidence="6 7">KKP 3000</strain>
    </source>
</reference>
<dbReference type="RefSeq" id="WP_275474352.1">
    <property type="nucleotide sequence ID" value="NZ_CP162940.1"/>
</dbReference>
<dbReference type="PANTHER" id="PTHR42832:SF3">
    <property type="entry name" value="L-GLUTAMINE--4-(METHYLSULFANYL)-2-OXOBUTANOATE AMINOTRANSFERASE"/>
    <property type="match status" value="1"/>
</dbReference>
<dbReference type="InterPro" id="IPR015424">
    <property type="entry name" value="PyrdxlP-dep_Trfase"/>
</dbReference>
<dbReference type="InterPro" id="IPR015422">
    <property type="entry name" value="PyrdxlP-dep_Trfase_small"/>
</dbReference>
<comment type="cofactor">
    <cofactor evidence="1 4">
        <name>pyridoxal 5'-phosphate</name>
        <dbReference type="ChEBI" id="CHEBI:597326"/>
    </cofactor>
</comment>
<dbReference type="SUPFAM" id="SSF53383">
    <property type="entry name" value="PLP-dependent transferases"/>
    <property type="match status" value="1"/>
</dbReference>
<organism evidence="6 7">
    <name type="scientific">Alicyclobacillus fastidiosus</name>
    <dbReference type="NCBI Taxonomy" id="392011"/>
    <lineage>
        <taxon>Bacteria</taxon>
        <taxon>Bacillati</taxon>
        <taxon>Bacillota</taxon>
        <taxon>Bacilli</taxon>
        <taxon>Bacillales</taxon>
        <taxon>Alicyclobacillaceae</taxon>
        <taxon>Alicyclobacillus</taxon>
    </lineage>
</organism>
<dbReference type="InterPro" id="IPR004839">
    <property type="entry name" value="Aminotransferase_I/II_large"/>
</dbReference>
<gene>
    <name evidence="6" type="ORF">KKP3000_002593</name>
</gene>
<evidence type="ECO:0000256" key="2">
    <source>
        <dbReference type="ARBA" id="ARBA00022576"/>
    </source>
</evidence>
<evidence type="ECO:0000256" key="3">
    <source>
        <dbReference type="ARBA" id="ARBA00022679"/>
    </source>
</evidence>
<keyword evidence="2 4" id="KW-0032">Aminotransferase</keyword>
<keyword evidence="7" id="KW-1185">Reference proteome</keyword>
<dbReference type="EMBL" id="JBDXSU010000034">
    <property type="protein sequence ID" value="MFB5192998.1"/>
    <property type="molecule type" value="Genomic_DNA"/>
</dbReference>
<comment type="similarity">
    <text evidence="4">Belongs to the class-I pyridoxal-phosphate-dependent aminotransferase family.</text>
</comment>
<comment type="caution">
    <text evidence="6">The sequence shown here is derived from an EMBL/GenBank/DDBJ whole genome shotgun (WGS) entry which is preliminary data.</text>
</comment>
<evidence type="ECO:0000313" key="6">
    <source>
        <dbReference type="EMBL" id="MFB5192998.1"/>
    </source>
</evidence>
<sequence length="388" mass="42525">MIHPSERLSQLDEGVFQELALEKRRILAAGRDVIDLSVGSPDLPPPPHVVKALKEGVQNPAVYGYTITGLPEFQRAVAQFYRRYGVTLDPETDVLQLMGSQDGLAHLALALINPGDTVLLPDPGYPIYEGGVRLSGGVPYPIPIDEATLHPNFDLIPKEILERAKLMILNYPSNPTAGVATREMFLRVLEVARQYDIFIVHDFAYSEMIYDGHQAVSILSLPGASEFAVEFNSLSKTFNMAGCRIGYVVGNATVIGYLRKLKSHIDYGIFLPIQRAAIAALTTEWDGLLPQRAEYTLRRNAFCESLVAYGWHVRKPAATMFVWAPTPSGAKSYPFALDLIRHAGVAVTPGAAFGPRGEGHVRMAIVHARDTLIEAADRIGKFLAGYDG</sequence>